<dbReference type="Proteomes" id="UP001530293">
    <property type="component" value="Unassembled WGS sequence"/>
</dbReference>
<dbReference type="PANTHER" id="PTHR47679">
    <property type="entry name" value="PROTEIN TORNADO 1"/>
    <property type="match status" value="1"/>
</dbReference>
<dbReference type="AlphaFoldDB" id="A0ABD3MVC6"/>
<dbReference type="EMBL" id="JALLBG020000105">
    <property type="protein sequence ID" value="KAL3764430.1"/>
    <property type="molecule type" value="Genomic_DNA"/>
</dbReference>
<dbReference type="Gene3D" id="3.80.10.10">
    <property type="entry name" value="Ribonuclease Inhibitor"/>
    <property type="match status" value="3"/>
</dbReference>
<comment type="caution">
    <text evidence="1">The sequence shown here is derived from an EMBL/GenBank/DDBJ whole genome shotgun (WGS) entry which is preliminary data.</text>
</comment>
<evidence type="ECO:0000313" key="2">
    <source>
        <dbReference type="Proteomes" id="UP001530293"/>
    </source>
</evidence>
<evidence type="ECO:0000313" key="1">
    <source>
        <dbReference type="EMBL" id="KAL3764430.1"/>
    </source>
</evidence>
<organism evidence="1 2">
    <name type="scientific">Discostella pseudostelligera</name>
    <dbReference type="NCBI Taxonomy" id="259834"/>
    <lineage>
        <taxon>Eukaryota</taxon>
        <taxon>Sar</taxon>
        <taxon>Stramenopiles</taxon>
        <taxon>Ochrophyta</taxon>
        <taxon>Bacillariophyta</taxon>
        <taxon>Coscinodiscophyceae</taxon>
        <taxon>Thalassiosirophycidae</taxon>
        <taxon>Stephanodiscales</taxon>
        <taxon>Stephanodiscaceae</taxon>
        <taxon>Discostella</taxon>
    </lineage>
</organism>
<protein>
    <recommendedName>
        <fullName evidence="3">RNI-like protein</fullName>
    </recommendedName>
</protein>
<proteinExistence type="predicted"/>
<gene>
    <name evidence="1" type="ORF">ACHAWU_004936</name>
</gene>
<name>A0ABD3MVC6_9STRA</name>
<dbReference type="InterPro" id="IPR032675">
    <property type="entry name" value="LRR_dom_sf"/>
</dbReference>
<sequence length="558" mass="64242">MSYPFSATDESTTSEHFLSQLAKNYPKSLDKQTLFRLALNDPRIARLHLHADTWTEGADSAIANSKALQHLGFSIYDSDDDKVDWLKKMCNGLARNRSVEELRVVSDGCEIDLDIFKILTPFIEYNRNLRSIDLKGVTSEVLKSLSIRLAVGKPKQLQCVDLRDIVLEDHELRLFFYALREMKNLQELSVFESEDDLYRRRIISCRELARLLVQPRSKIRKLLFGIQRLTDNNFTFLSNAVIRNNSLCELHFCGLGEYITEVGWRNFSRILSHPMCTLHTLRLDTCLSMFEDEFGGKFSSPRDILAVNKSLEYLDIRSEPTRSLETLEYYQSRSLDIEREEAMICLGNALAINKTLRYLDLESSSCLSLTAWRNFSKCLRSPHSSIEFLNLRYCNLDDYAAITLAMALIGNSRLKTMLLSGNDDITNATWDVFSQVLCRKRCIDSTYSSNHTLQEVGVFHYADADDSDITSLLSMNVNKDKAEVARQKIMKQHFPVVVTEEVDMLVFARMPEIVEWIGRTDSGLSLMYNVARDLPTLFDTRRRRNSKLHHAGVKKRKR</sequence>
<accession>A0ABD3MVC6</accession>
<reference evidence="1 2" key="1">
    <citation type="submission" date="2024-10" db="EMBL/GenBank/DDBJ databases">
        <title>Updated reference genomes for cyclostephanoid diatoms.</title>
        <authorList>
            <person name="Roberts W.R."/>
            <person name="Alverson A.J."/>
        </authorList>
    </citation>
    <scope>NUCLEOTIDE SEQUENCE [LARGE SCALE GENOMIC DNA]</scope>
    <source>
        <strain evidence="1 2">AJA232-27</strain>
    </source>
</reference>
<keyword evidence="2" id="KW-1185">Reference proteome</keyword>
<dbReference type="SUPFAM" id="SSF52047">
    <property type="entry name" value="RNI-like"/>
    <property type="match status" value="1"/>
</dbReference>
<evidence type="ECO:0008006" key="3">
    <source>
        <dbReference type="Google" id="ProtNLM"/>
    </source>
</evidence>
<dbReference type="PANTHER" id="PTHR47679:SF1">
    <property type="entry name" value="PROTEIN TORNADO 1"/>
    <property type="match status" value="1"/>
</dbReference>